<name>A0A556QS58_9BACT</name>
<proteinExistence type="predicted"/>
<comment type="caution">
    <text evidence="2">The sequence shown here is derived from an EMBL/GenBank/DDBJ whole genome shotgun (WGS) entry which is preliminary data.</text>
</comment>
<keyword evidence="3" id="KW-1185">Reference proteome</keyword>
<reference evidence="2 3" key="1">
    <citation type="submission" date="2019-07" db="EMBL/GenBank/DDBJ databases">
        <title>Description of 53C-WASEF.</title>
        <authorList>
            <person name="Pitt A."/>
            <person name="Hahn M.W."/>
        </authorList>
    </citation>
    <scope>NUCLEOTIDE SEQUENCE [LARGE SCALE GENOMIC DNA]</scope>
    <source>
        <strain evidence="2 3">53C-WASEF</strain>
    </source>
</reference>
<evidence type="ECO:0008006" key="4">
    <source>
        <dbReference type="Google" id="ProtNLM"/>
    </source>
</evidence>
<protein>
    <recommendedName>
        <fullName evidence="4">DUF4397 domain-containing protein</fullName>
    </recommendedName>
</protein>
<dbReference type="EMBL" id="VMBG01000001">
    <property type="protein sequence ID" value="TSJ79471.1"/>
    <property type="molecule type" value="Genomic_DNA"/>
</dbReference>
<accession>A0A556QS58</accession>
<feature type="chain" id="PRO_5022021044" description="DUF4397 domain-containing protein" evidence="1">
    <location>
        <begin position="26"/>
        <end position="253"/>
    </location>
</feature>
<evidence type="ECO:0000313" key="2">
    <source>
        <dbReference type="EMBL" id="TSJ79471.1"/>
    </source>
</evidence>
<feature type="signal peptide" evidence="1">
    <location>
        <begin position="1"/>
        <end position="25"/>
    </location>
</feature>
<evidence type="ECO:0000313" key="3">
    <source>
        <dbReference type="Proteomes" id="UP000315648"/>
    </source>
</evidence>
<dbReference type="Proteomes" id="UP000315648">
    <property type="component" value="Unassembled WGS sequence"/>
</dbReference>
<keyword evidence="1" id="KW-0732">Signal</keyword>
<sequence length="253" mass="27368">MNRSPYRILSLILATLTLWSGPVFSAEKEPAPVITVRFKALSVSGALPEGLDIVISPKQRLHLNVPSTYIESAVKYTGPADISFIKPEGKPRENKPAAGTPNALTEPQVLATTSIAPPGGDYLLLFAGTPDTKLKVMAIPFSAADAPLGSCLVWNLTSRALGVSLGGQRELINPQSRQLFKPTMLSQDYVDLRVVDEYQAKPRLLAGGPHFLPAHTRQLFFIVERTPGEAPVLVKVVSELPESLAKLESAPRR</sequence>
<dbReference type="AlphaFoldDB" id="A0A556QS58"/>
<evidence type="ECO:0000256" key="1">
    <source>
        <dbReference type="SAM" id="SignalP"/>
    </source>
</evidence>
<dbReference type="RefSeq" id="WP_144230012.1">
    <property type="nucleotide sequence ID" value="NZ_CBCRVV010000030.1"/>
</dbReference>
<organism evidence="2 3">
    <name type="scientific">Rariglobus hedericola</name>
    <dbReference type="NCBI Taxonomy" id="2597822"/>
    <lineage>
        <taxon>Bacteria</taxon>
        <taxon>Pseudomonadati</taxon>
        <taxon>Verrucomicrobiota</taxon>
        <taxon>Opitutia</taxon>
        <taxon>Opitutales</taxon>
        <taxon>Opitutaceae</taxon>
        <taxon>Rariglobus</taxon>
    </lineage>
</organism>
<gene>
    <name evidence="2" type="ORF">FPL22_09340</name>
</gene>